<comment type="caution">
    <text evidence="3">The sequence shown here is derived from an EMBL/GenBank/DDBJ whole genome shotgun (WGS) entry which is preliminary data.</text>
</comment>
<name>A0A7K3WLM3_9FLAO</name>
<dbReference type="Proteomes" id="UP000486602">
    <property type="component" value="Unassembled WGS sequence"/>
</dbReference>
<protein>
    <submittedName>
        <fullName evidence="3">M23 family metallopeptidase</fullName>
    </submittedName>
</protein>
<accession>A0A7K3WLM3</accession>
<dbReference type="CDD" id="cd12797">
    <property type="entry name" value="M23_peptidase"/>
    <property type="match status" value="1"/>
</dbReference>
<dbReference type="Gene3D" id="2.70.70.10">
    <property type="entry name" value="Glucose Permease (Domain IIA)"/>
    <property type="match status" value="1"/>
</dbReference>
<feature type="domain" description="M23ase beta-sheet core" evidence="2">
    <location>
        <begin position="142"/>
        <end position="178"/>
    </location>
</feature>
<dbReference type="RefSeq" id="WP_163283274.1">
    <property type="nucleotide sequence ID" value="NZ_JAAGVY010000003.1"/>
</dbReference>
<dbReference type="PANTHER" id="PTHR21666:SF285">
    <property type="entry name" value="M23 FAMILY METALLOPEPTIDASE"/>
    <property type="match status" value="1"/>
</dbReference>
<reference evidence="3 4" key="1">
    <citation type="submission" date="2020-02" db="EMBL/GenBank/DDBJ databases">
        <title>Out from the shadows clarifying the taxonomy of the family Cryomorphaceae and related taxa by utilizing the GTDB taxonomic framework.</title>
        <authorList>
            <person name="Bowman J.P."/>
        </authorList>
    </citation>
    <scope>NUCLEOTIDE SEQUENCE [LARGE SCALE GENOMIC DNA]</scope>
    <source>
        <strain evidence="3 4">QSSC 1-22</strain>
    </source>
</reference>
<proteinExistence type="predicted"/>
<gene>
    <name evidence="3" type="ORF">G3O08_03405</name>
</gene>
<dbReference type="AlphaFoldDB" id="A0A7K3WLM3"/>
<keyword evidence="1" id="KW-0732">Signal</keyword>
<dbReference type="InterPro" id="IPR050570">
    <property type="entry name" value="Cell_wall_metabolism_enzyme"/>
</dbReference>
<dbReference type="PANTHER" id="PTHR21666">
    <property type="entry name" value="PEPTIDASE-RELATED"/>
    <property type="match status" value="1"/>
</dbReference>
<feature type="chain" id="PRO_5029745266" evidence="1">
    <location>
        <begin position="22"/>
        <end position="580"/>
    </location>
</feature>
<evidence type="ECO:0000313" key="4">
    <source>
        <dbReference type="Proteomes" id="UP000486602"/>
    </source>
</evidence>
<dbReference type="InterPro" id="IPR011055">
    <property type="entry name" value="Dup_hybrid_motif"/>
</dbReference>
<organism evidence="3 4">
    <name type="scientific">Cryomorpha ignava</name>
    <dbReference type="NCBI Taxonomy" id="101383"/>
    <lineage>
        <taxon>Bacteria</taxon>
        <taxon>Pseudomonadati</taxon>
        <taxon>Bacteroidota</taxon>
        <taxon>Flavobacteriia</taxon>
        <taxon>Flavobacteriales</taxon>
        <taxon>Cryomorphaceae</taxon>
        <taxon>Cryomorpha</taxon>
    </lineage>
</organism>
<keyword evidence="4" id="KW-1185">Reference proteome</keyword>
<dbReference type="Pfam" id="PF01551">
    <property type="entry name" value="Peptidase_M23"/>
    <property type="match status" value="2"/>
</dbReference>
<dbReference type="SUPFAM" id="SSF51261">
    <property type="entry name" value="Duplicated hybrid motif"/>
    <property type="match status" value="1"/>
</dbReference>
<dbReference type="GO" id="GO:0004222">
    <property type="term" value="F:metalloendopeptidase activity"/>
    <property type="evidence" value="ECO:0007669"/>
    <property type="project" value="TreeGrafter"/>
</dbReference>
<feature type="domain" description="M23ase beta-sheet core" evidence="2">
    <location>
        <begin position="57"/>
        <end position="127"/>
    </location>
</feature>
<dbReference type="EMBL" id="JAAGVY010000003">
    <property type="protein sequence ID" value="NEN22550.1"/>
    <property type="molecule type" value="Genomic_DNA"/>
</dbReference>
<sequence>MQKLLLLILVCLSTAKLCVCTANVSVQPKDSLPSFGPPLDIPLYLSGNFAELRRNHFHTGIDIKTQGVEGQNVLAAEDGTISRINVSPWGYGLALYIDHPNGYTTVYGHLQSYSAKIEAAVRKQQYLDKSFSVDFTPDSPIQVKRGEIVAKSGNSGGSGGPHLHFEIRKTDNERPQNPLLFGFDIKDDIAPRIRGVRFHPLADTTLINNKHEAQSFVVNGNAGKYHLNAGQDVKVYGAFGLSLHTLDFLNGYPNKCGIYTLALKVDDELICASRFDELDFSTVRNINSYKDYEVYKTNNWHYHKSFVEPGNKLDIYDFKSASDGVINETKPGKHQVNYLTTDAYGNESQLEFEFTTLAKPPVSLPAPEPYDAYFPYGQENHFEYADEVKITFPANALYNDLRFQFSRQMQSTDSYSPYYIVQNENIPLQSAFEIKFAWKDIPKKIQDKILVQRSDLAGRTSYITGTATADYYVAESKDFGKFTLVADTTAPNLSARKWSTGGTVTNATELQFTISDNRSGVKTYNGYLNGEWVLIKYEPKNAMIYLKVGDSNFQKGKNTLEITLEDACGNITTNQFEYNY</sequence>
<evidence type="ECO:0000256" key="1">
    <source>
        <dbReference type="SAM" id="SignalP"/>
    </source>
</evidence>
<feature type="signal peptide" evidence="1">
    <location>
        <begin position="1"/>
        <end position="21"/>
    </location>
</feature>
<evidence type="ECO:0000313" key="3">
    <source>
        <dbReference type="EMBL" id="NEN22550.1"/>
    </source>
</evidence>
<dbReference type="InterPro" id="IPR016047">
    <property type="entry name" value="M23ase_b-sheet_dom"/>
</dbReference>
<evidence type="ECO:0000259" key="2">
    <source>
        <dbReference type="Pfam" id="PF01551"/>
    </source>
</evidence>